<accession>A0AC34FIF2</accession>
<sequence length="174" mass="19894">MGNTYSSSPPEPAPMMDNPGYPMPDFNNIFHKGVPKMMQVTDDLHRMTDYIMDLRNMMVGLALLSIVGVLLFLILKWNNGRRSNRGRKRLNEYSSEHSSLSRPYRTYPQKSVDWTLHHHNMNMEKLIDHSGNNSPPHNKIEFQHDPGTNANIPNGNMGNMQKVSSSIIDLEKCV</sequence>
<evidence type="ECO:0000313" key="1">
    <source>
        <dbReference type="Proteomes" id="UP000887579"/>
    </source>
</evidence>
<dbReference type="Proteomes" id="UP000887579">
    <property type="component" value="Unplaced"/>
</dbReference>
<reference evidence="2" key="1">
    <citation type="submission" date="2022-11" db="UniProtKB">
        <authorList>
            <consortium name="WormBaseParasite"/>
        </authorList>
    </citation>
    <scope>IDENTIFICATION</scope>
</reference>
<proteinExistence type="predicted"/>
<evidence type="ECO:0000313" key="2">
    <source>
        <dbReference type="WBParaSite" id="ES5_v2.g17112.t1"/>
    </source>
</evidence>
<name>A0AC34FIF2_9BILA</name>
<protein>
    <submittedName>
        <fullName evidence="2">Uncharacterized protein</fullName>
    </submittedName>
</protein>
<dbReference type="WBParaSite" id="ES5_v2.g17112.t1">
    <property type="protein sequence ID" value="ES5_v2.g17112.t1"/>
    <property type="gene ID" value="ES5_v2.g17112"/>
</dbReference>
<organism evidence="1 2">
    <name type="scientific">Panagrolaimus sp. ES5</name>
    <dbReference type="NCBI Taxonomy" id="591445"/>
    <lineage>
        <taxon>Eukaryota</taxon>
        <taxon>Metazoa</taxon>
        <taxon>Ecdysozoa</taxon>
        <taxon>Nematoda</taxon>
        <taxon>Chromadorea</taxon>
        <taxon>Rhabditida</taxon>
        <taxon>Tylenchina</taxon>
        <taxon>Panagrolaimomorpha</taxon>
        <taxon>Panagrolaimoidea</taxon>
        <taxon>Panagrolaimidae</taxon>
        <taxon>Panagrolaimus</taxon>
    </lineage>
</organism>